<feature type="region of interest" description="Disordered" evidence="1">
    <location>
        <begin position="1"/>
        <end position="21"/>
    </location>
</feature>
<name>A0A319E012_ASPSB</name>
<dbReference type="AlphaFoldDB" id="A0A319E012"/>
<dbReference type="EMBL" id="KZ826381">
    <property type="protein sequence ID" value="PYI03406.1"/>
    <property type="molecule type" value="Genomic_DNA"/>
</dbReference>
<reference evidence="2 3" key="1">
    <citation type="submission" date="2018-02" db="EMBL/GenBank/DDBJ databases">
        <title>The genomes of Aspergillus section Nigri reveals drivers in fungal speciation.</title>
        <authorList>
            <consortium name="DOE Joint Genome Institute"/>
            <person name="Vesth T.C."/>
            <person name="Nybo J."/>
            <person name="Theobald S."/>
            <person name="Brandl J."/>
            <person name="Frisvad J.C."/>
            <person name="Nielsen K.F."/>
            <person name="Lyhne E.K."/>
            <person name="Kogle M.E."/>
            <person name="Kuo A."/>
            <person name="Riley R."/>
            <person name="Clum A."/>
            <person name="Nolan M."/>
            <person name="Lipzen A."/>
            <person name="Salamov A."/>
            <person name="Henrissat B."/>
            <person name="Wiebenga A."/>
            <person name="De vries R.P."/>
            <person name="Grigoriev I.V."/>
            <person name="Mortensen U.H."/>
            <person name="Andersen M.R."/>
            <person name="Baker S.E."/>
        </authorList>
    </citation>
    <scope>NUCLEOTIDE SEQUENCE [LARGE SCALE GENOMIC DNA]</scope>
    <source>
        <strain evidence="2 3">CBS 121057</strain>
    </source>
</reference>
<dbReference type="VEuPathDB" id="FungiDB:BO78DRAFT_197750"/>
<accession>A0A319E012</accession>
<feature type="compositionally biased region" description="Basic and acidic residues" evidence="1">
    <location>
        <begin position="9"/>
        <end position="21"/>
    </location>
</feature>
<evidence type="ECO:0000313" key="2">
    <source>
        <dbReference type="EMBL" id="PYI03406.1"/>
    </source>
</evidence>
<organism evidence="2 3">
    <name type="scientific">Aspergillus sclerotiicarbonarius (strain CBS 121057 / IBT 28362)</name>
    <dbReference type="NCBI Taxonomy" id="1448318"/>
    <lineage>
        <taxon>Eukaryota</taxon>
        <taxon>Fungi</taxon>
        <taxon>Dikarya</taxon>
        <taxon>Ascomycota</taxon>
        <taxon>Pezizomycotina</taxon>
        <taxon>Eurotiomycetes</taxon>
        <taxon>Eurotiomycetidae</taxon>
        <taxon>Eurotiales</taxon>
        <taxon>Aspergillaceae</taxon>
        <taxon>Aspergillus</taxon>
        <taxon>Aspergillus subgen. Circumdati</taxon>
    </lineage>
</organism>
<sequence length="77" mass="8732">MTTPEGEENGQKSDTNPKPRREMARGYWHYIAACGRARKEADLGKWAGRCFCESLCVPTAYVCGIVRKFRHATTLRP</sequence>
<proteinExistence type="predicted"/>
<evidence type="ECO:0000256" key="1">
    <source>
        <dbReference type="SAM" id="MobiDB-lite"/>
    </source>
</evidence>
<keyword evidence="3" id="KW-1185">Reference proteome</keyword>
<protein>
    <submittedName>
        <fullName evidence="2">Uncharacterized protein</fullName>
    </submittedName>
</protein>
<evidence type="ECO:0000313" key="3">
    <source>
        <dbReference type="Proteomes" id="UP000248423"/>
    </source>
</evidence>
<gene>
    <name evidence="2" type="ORF">BO78DRAFT_197750</name>
</gene>
<dbReference type="Proteomes" id="UP000248423">
    <property type="component" value="Unassembled WGS sequence"/>
</dbReference>